<keyword evidence="2" id="KW-1133">Transmembrane helix</keyword>
<evidence type="ECO:0000313" key="3">
    <source>
        <dbReference type="EnsemblMetazoa" id="GPAI008686-PA"/>
    </source>
</evidence>
<evidence type="ECO:0000313" key="4">
    <source>
        <dbReference type="Proteomes" id="UP000092445"/>
    </source>
</evidence>
<keyword evidence="2" id="KW-0812">Transmembrane</keyword>
<accession>A0A1A9ZAI7</accession>
<feature type="region of interest" description="Disordered" evidence="1">
    <location>
        <begin position="1"/>
        <end position="23"/>
    </location>
</feature>
<keyword evidence="4" id="KW-1185">Reference proteome</keyword>
<feature type="transmembrane region" description="Helical" evidence="2">
    <location>
        <begin position="133"/>
        <end position="151"/>
    </location>
</feature>
<reference evidence="4" key="1">
    <citation type="submission" date="2014-03" db="EMBL/GenBank/DDBJ databases">
        <authorList>
            <person name="Aksoy S."/>
            <person name="Warren W."/>
            <person name="Wilson R.K."/>
        </authorList>
    </citation>
    <scope>NUCLEOTIDE SEQUENCE [LARGE SCALE GENOMIC DNA]</scope>
    <source>
        <strain evidence="4">IAEA</strain>
    </source>
</reference>
<dbReference type="EnsemblMetazoa" id="GPAI008686-RA">
    <property type="protein sequence ID" value="GPAI008686-PA"/>
    <property type="gene ID" value="GPAI008686"/>
</dbReference>
<proteinExistence type="predicted"/>
<name>A0A1A9ZAI7_GLOPL</name>
<evidence type="ECO:0000256" key="1">
    <source>
        <dbReference type="SAM" id="MobiDB-lite"/>
    </source>
</evidence>
<dbReference type="AlphaFoldDB" id="A0A1A9ZAI7"/>
<protein>
    <submittedName>
        <fullName evidence="3">Uncharacterized protein</fullName>
    </submittedName>
</protein>
<sequence length="189" mass="21528">MKIDEAKAQVNRRNSSKSNERSFGLATDRAPALSCLMEYQRVRKASLHFIMNSHKIRIICKGSVPRGHKISNKLDKYWYEAFNQYLPRIISYSGLSPLGMTACSSCLFSDPINNIFIRIFVIIAIPGNARGRFTVAAALIYTMFILILTNVKQAERTFTDSYKIYLPKQDCCGMKLNKSQLTLAIFRNN</sequence>
<dbReference type="Proteomes" id="UP000092445">
    <property type="component" value="Unassembled WGS sequence"/>
</dbReference>
<organism evidence="3 4">
    <name type="scientific">Glossina pallidipes</name>
    <name type="common">Tsetse fly</name>
    <dbReference type="NCBI Taxonomy" id="7398"/>
    <lineage>
        <taxon>Eukaryota</taxon>
        <taxon>Metazoa</taxon>
        <taxon>Ecdysozoa</taxon>
        <taxon>Arthropoda</taxon>
        <taxon>Hexapoda</taxon>
        <taxon>Insecta</taxon>
        <taxon>Pterygota</taxon>
        <taxon>Neoptera</taxon>
        <taxon>Endopterygota</taxon>
        <taxon>Diptera</taxon>
        <taxon>Brachycera</taxon>
        <taxon>Muscomorpha</taxon>
        <taxon>Hippoboscoidea</taxon>
        <taxon>Glossinidae</taxon>
        <taxon>Glossina</taxon>
    </lineage>
</organism>
<dbReference type="VEuPathDB" id="VectorBase:GPAI008686"/>
<evidence type="ECO:0000256" key="2">
    <source>
        <dbReference type="SAM" id="Phobius"/>
    </source>
</evidence>
<reference evidence="3" key="2">
    <citation type="submission" date="2020-05" db="UniProtKB">
        <authorList>
            <consortium name="EnsemblMetazoa"/>
        </authorList>
    </citation>
    <scope>IDENTIFICATION</scope>
    <source>
        <strain evidence="3">IAEA</strain>
    </source>
</reference>
<keyword evidence="2" id="KW-0472">Membrane</keyword>